<dbReference type="GO" id="GO:0016020">
    <property type="term" value="C:membrane"/>
    <property type="evidence" value="ECO:0007669"/>
    <property type="project" value="UniProtKB-SubCell"/>
</dbReference>
<evidence type="ECO:0000313" key="9">
    <source>
        <dbReference type="Proteomes" id="UP000237153"/>
    </source>
</evidence>
<organism evidence="8 9">
    <name type="scientific">Fervidicoccus fontis</name>
    <dbReference type="NCBI Taxonomy" id="683846"/>
    <lineage>
        <taxon>Archaea</taxon>
        <taxon>Thermoproteota</taxon>
        <taxon>Thermoprotei</taxon>
        <taxon>Fervidicoccales</taxon>
        <taxon>Fervidicoccaceae</taxon>
        <taxon>Fervidicoccus</taxon>
    </lineage>
</organism>
<accession>A0A2J6N2J1</accession>
<protein>
    <submittedName>
        <fullName evidence="8">Calcium:sodium antiporter</fullName>
    </submittedName>
    <submittedName>
        <fullName evidence="7">Sodium:calcium antiporter</fullName>
    </submittedName>
</protein>
<dbReference type="AlphaFoldDB" id="A0A2J6N2J1"/>
<comment type="caution">
    <text evidence="8">The sequence shown here is derived from an EMBL/GenBank/DDBJ whole genome shotgun (WGS) entry which is preliminary data.</text>
</comment>
<evidence type="ECO:0000256" key="2">
    <source>
        <dbReference type="ARBA" id="ARBA00022692"/>
    </source>
</evidence>
<feature type="transmembrane region" description="Helical" evidence="5">
    <location>
        <begin position="315"/>
        <end position="338"/>
    </location>
</feature>
<dbReference type="Pfam" id="PF01699">
    <property type="entry name" value="Na_Ca_ex"/>
    <property type="match status" value="2"/>
</dbReference>
<proteinExistence type="predicted"/>
<evidence type="ECO:0000256" key="5">
    <source>
        <dbReference type="SAM" id="Phobius"/>
    </source>
</evidence>
<feature type="transmembrane region" description="Helical" evidence="5">
    <location>
        <begin position="140"/>
        <end position="159"/>
    </location>
</feature>
<reference evidence="8 9" key="1">
    <citation type="submission" date="2018-01" db="EMBL/GenBank/DDBJ databases">
        <title>Metagenomic assembled genomes from two thermal pools in the Uzon Caldera, Kamchatka, Russia.</title>
        <authorList>
            <person name="Wilkins L."/>
            <person name="Ettinger C."/>
        </authorList>
    </citation>
    <scope>NUCLEOTIDE SEQUENCE [LARGE SCALE GENOMIC DNA]</scope>
    <source>
        <strain evidence="8">ZAV-06</strain>
    </source>
</reference>
<evidence type="ECO:0000256" key="1">
    <source>
        <dbReference type="ARBA" id="ARBA00004141"/>
    </source>
</evidence>
<comment type="subcellular location">
    <subcellularLocation>
        <location evidence="1">Membrane</location>
        <topology evidence="1">Multi-pass membrane protein</topology>
    </subcellularLocation>
</comment>
<evidence type="ECO:0000313" key="8">
    <source>
        <dbReference type="EMBL" id="PMB75578.1"/>
    </source>
</evidence>
<evidence type="ECO:0000259" key="6">
    <source>
        <dbReference type="Pfam" id="PF01699"/>
    </source>
</evidence>
<evidence type="ECO:0000256" key="4">
    <source>
        <dbReference type="ARBA" id="ARBA00023136"/>
    </source>
</evidence>
<keyword evidence="3 5" id="KW-1133">Transmembrane helix</keyword>
<dbReference type="Proteomes" id="UP000237153">
    <property type="component" value="Unassembled WGS sequence"/>
</dbReference>
<name>A0A2J6N2J1_9CREN</name>
<feature type="transmembrane region" description="Helical" evidence="5">
    <location>
        <begin position="203"/>
        <end position="226"/>
    </location>
</feature>
<keyword evidence="4 5" id="KW-0472">Membrane</keyword>
<dbReference type="Proteomes" id="UP000886076">
    <property type="component" value="Unassembled WGS sequence"/>
</dbReference>
<dbReference type="Gene3D" id="1.20.1420.30">
    <property type="entry name" value="NCX, central ion-binding region"/>
    <property type="match status" value="1"/>
</dbReference>
<gene>
    <name evidence="8" type="ORF">C0188_02660</name>
    <name evidence="7" type="ORF">ENO39_01330</name>
</gene>
<feature type="transmembrane region" description="Helical" evidence="5">
    <location>
        <begin position="31"/>
        <end position="51"/>
    </location>
</feature>
<feature type="transmembrane region" description="Helical" evidence="5">
    <location>
        <begin position="165"/>
        <end position="182"/>
    </location>
</feature>
<dbReference type="EMBL" id="PNIM01000011">
    <property type="protein sequence ID" value="PMB75578.1"/>
    <property type="molecule type" value="Genomic_DNA"/>
</dbReference>
<evidence type="ECO:0000256" key="3">
    <source>
        <dbReference type="ARBA" id="ARBA00022989"/>
    </source>
</evidence>
<dbReference type="GO" id="GO:0055085">
    <property type="term" value="P:transmembrane transport"/>
    <property type="evidence" value="ECO:0007669"/>
    <property type="project" value="InterPro"/>
</dbReference>
<dbReference type="EMBL" id="DSFH01000024">
    <property type="protein sequence ID" value="HEW63689.1"/>
    <property type="molecule type" value="Genomic_DNA"/>
</dbReference>
<evidence type="ECO:0000313" key="7">
    <source>
        <dbReference type="EMBL" id="HEW63689.1"/>
    </source>
</evidence>
<reference evidence="7" key="2">
    <citation type="journal article" date="2020" name="mSystems">
        <title>Genome- and Community-Level Interaction Insights into Carbon Utilization and Element Cycling Functions of Hydrothermarchaeota in Hydrothermal Sediment.</title>
        <authorList>
            <person name="Zhou Z."/>
            <person name="Liu Y."/>
            <person name="Xu W."/>
            <person name="Pan J."/>
            <person name="Luo Z.H."/>
            <person name="Li M."/>
        </authorList>
    </citation>
    <scope>NUCLEOTIDE SEQUENCE [LARGE SCALE GENOMIC DNA]</scope>
    <source>
        <strain evidence="7">SpSt-1261</strain>
    </source>
</reference>
<feature type="transmembrane region" description="Helical" evidence="5">
    <location>
        <begin position="72"/>
        <end position="91"/>
    </location>
</feature>
<sequence length="342" mass="37916">MFIINFILNVNFLFFQKNKKERAKLINGSSVWTIVETSIGVLVSIYAGMLVEQLVDWISWRFKKSSIGISMILAPIFTSTPELAILLIALFEGKYRIFWGSIVSQPFMASTIVYPVIVIAAFLGYYLGKRSSRILHVDRSVAIPLLIFALPLLPIIFLHPEKYGLLGRIYGVALLLIYFVYAKKSLKTSEVEVERRNLSLKNSILQVFVSIVLLYVGGELIVNGIFSLGQEYGLDQSALSVIITPLAGIIPEFIVGLIFVIKGRDSEGISVIVGEKALFGTFYPAIALILNIYELSYSSISALAIALIISPIEAIAIYFGYFGVTAPIGLAGYIWYVIDVLF</sequence>
<feature type="transmembrane region" description="Helical" evidence="5">
    <location>
        <begin position="282"/>
        <end position="309"/>
    </location>
</feature>
<feature type="domain" description="Sodium/calcium exchanger membrane region" evidence="6">
    <location>
        <begin position="40"/>
        <end position="182"/>
    </location>
</feature>
<dbReference type="InterPro" id="IPR004837">
    <property type="entry name" value="NaCa_Exmemb"/>
</dbReference>
<feature type="transmembrane region" description="Helical" evidence="5">
    <location>
        <begin position="111"/>
        <end position="128"/>
    </location>
</feature>
<dbReference type="InterPro" id="IPR044880">
    <property type="entry name" value="NCX_ion-bd_dom_sf"/>
</dbReference>
<keyword evidence="2 5" id="KW-0812">Transmembrane</keyword>
<feature type="transmembrane region" description="Helical" evidence="5">
    <location>
        <begin position="238"/>
        <end position="261"/>
    </location>
</feature>
<feature type="domain" description="Sodium/calcium exchanger membrane region" evidence="6">
    <location>
        <begin position="203"/>
        <end position="341"/>
    </location>
</feature>